<dbReference type="GO" id="GO:0046654">
    <property type="term" value="P:tetrahydrofolate biosynthetic process"/>
    <property type="evidence" value="ECO:0007669"/>
    <property type="project" value="UniProtKB-UniRule"/>
</dbReference>
<dbReference type="NCBIfam" id="NF006826">
    <property type="entry name" value="PRK09347.1-3"/>
    <property type="match status" value="1"/>
</dbReference>
<accession>A0A095VSW2</accession>
<dbReference type="GO" id="GO:0006729">
    <property type="term" value="P:tetrahydrobiopterin biosynthetic process"/>
    <property type="evidence" value="ECO:0007669"/>
    <property type="project" value="TreeGrafter"/>
</dbReference>
<dbReference type="GO" id="GO:0008270">
    <property type="term" value="F:zinc ion binding"/>
    <property type="evidence" value="ECO:0007669"/>
    <property type="project" value="UniProtKB-UniRule"/>
</dbReference>
<protein>
    <recommendedName>
        <fullName evidence="6">GTP cyclohydrolase 1</fullName>
        <ecNumber evidence="6">3.5.4.16</ecNumber>
    </recommendedName>
    <alternativeName>
        <fullName evidence="6">GTP cyclohydrolase I</fullName>
        <shortName evidence="6">GTP-CH-I</shortName>
    </alternativeName>
</protein>
<dbReference type="EMBL" id="AUVB01000036">
    <property type="protein sequence ID" value="KGE04148.1"/>
    <property type="molecule type" value="Genomic_DNA"/>
</dbReference>
<dbReference type="HOGENOM" id="CLU_049768_3_2_6"/>
<evidence type="ECO:0000259" key="7">
    <source>
        <dbReference type="Pfam" id="PF01227"/>
    </source>
</evidence>
<dbReference type="Gene3D" id="3.30.1130.10">
    <property type="match status" value="1"/>
</dbReference>
<dbReference type="InterPro" id="IPR043133">
    <property type="entry name" value="GTP-CH-I_C/QueF"/>
</dbReference>
<comment type="subunit">
    <text evidence="6">Homopolymer.</text>
</comment>
<gene>
    <name evidence="6" type="primary">folE</name>
    <name evidence="8" type="ORF">HRUBRA_01243</name>
</gene>
<dbReference type="HAMAP" id="MF_00223">
    <property type="entry name" value="FolE"/>
    <property type="match status" value="1"/>
</dbReference>
<keyword evidence="4 6" id="KW-0554">One-carbon metabolism</keyword>
<dbReference type="UniPathway" id="UPA00848">
    <property type="reaction ID" value="UER00151"/>
</dbReference>
<dbReference type="NCBIfam" id="TIGR00063">
    <property type="entry name" value="folE"/>
    <property type="match status" value="1"/>
</dbReference>
<dbReference type="InterPro" id="IPR020602">
    <property type="entry name" value="GTP_CycHdrlase_I_dom"/>
</dbReference>
<dbReference type="InterPro" id="IPR001474">
    <property type="entry name" value="GTP_CycHdrlase_I"/>
</dbReference>
<dbReference type="GO" id="GO:0006730">
    <property type="term" value="P:one-carbon metabolic process"/>
    <property type="evidence" value="ECO:0007669"/>
    <property type="project" value="UniProtKB-UniRule"/>
</dbReference>
<sequence length="226" mass="25052">MEATALNPRAHADHDLSAEAIAVRTALENAGLETPMVPTGLSRDEKYARLRAAFTDVAKTLGLDLADDSLAETPHRIAKMYLDESFSGLDYRSFPSISVIENKMQVDEIVRVDAIELTSTCEHHFVTIDGSARVAYLPRERVIGLSKINRVVRFFARRPQVQERLTRQVLVALQTLLDTPDVAVSINAVHYCVKSRGVMDGTSSTHTTAMDGAFRQDPALRAEFLR</sequence>
<dbReference type="GO" id="GO:0005525">
    <property type="term" value="F:GTP binding"/>
    <property type="evidence" value="ECO:0007669"/>
    <property type="project" value="UniProtKB-KW"/>
</dbReference>
<evidence type="ECO:0000256" key="2">
    <source>
        <dbReference type="ARBA" id="ARBA00005080"/>
    </source>
</evidence>
<keyword evidence="6" id="KW-0479">Metal-binding</keyword>
<keyword evidence="5 6" id="KW-0378">Hydrolase</keyword>
<dbReference type="GO" id="GO:0003934">
    <property type="term" value="F:GTP cyclohydrolase I activity"/>
    <property type="evidence" value="ECO:0007669"/>
    <property type="project" value="UniProtKB-UniRule"/>
</dbReference>
<keyword evidence="9" id="KW-1185">Reference proteome</keyword>
<dbReference type="STRING" id="1265313.HRUBRA_01243"/>
<dbReference type="Proteomes" id="UP000029640">
    <property type="component" value="Unassembled WGS sequence"/>
</dbReference>
<feature type="binding site" evidence="6">
    <location>
        <position position="192"/>
    </location>
    <ligand>
        <name>Zn(2+)</name>
        <dbReference type="ChEBI" id="CHEBI:29105"/>
    </ligand>
</feature>
<comment type="catalytic activity">
    <reaction evidence="1 6">
        <text>GTP + H2O = 7,8-dihydroneopterin 3'-triphosphate + formate + H(+)</text>
        <dbReference type="Rhea" id="RHEA:17473"/>
        <dbReference type="ChEBI" id="CHEBI:15377"/>
        <dbReference type="ChEBI" id="CHEBI:15378"/>
        <dbReference type="ChEBI" id="CHEBI:15740"/>
        <dbReference type="ChEBI" id="CHEBI:37565"/>
        <dbReference type="ChEBI" id="CHEBI:58462"/>
        <dbReference type="EC" id="3.5.4.16"/>
    </reaction>
</comment>
<comment type="caution">
    <text evidence="8">The sequence shown here is derived from an EMBL/GenBank/DDBJ whole genome shotgun (WGS) entry which is preliminary data.</text>
</comment>
<dbReference type="PROSITE" id="PS00860">
    <property type="entry name" value="GTP_CYCLOHYDROL_1_2"/>
    <property type="match status" value="1"/>
</dbReference>
<evidence type="ECO:0000256" key="1">
    <source>
        <dbReference type="ARBA" id="ARBA00001052"/>
    </source>
</evidence>
<comment type="pathway">
    <text evidence="2 6">Cofactor biosynthesis; 7,8-dihydroneopterin triphosphate biosynthesis; 7,8-dihydroneopterin triphosphate from GTP: step 1/1.</text>
</comment>
<dbReference type="FunFam" id="3.30.1130.10:FF:000001">
    <property type="entry name" value="GTP cyclohydrolase 1"/>
    <property type="match status" value="1"/>
</dbReference>
<dbReference type="RefSeq" id="WP_052094790.1">
    <property type="nucleotide sequence ID" value="NZ_KN234781.1"/>
</dbReference>
<dbReference type="InterPro" id="IPR018234">
    <property type="entry name" value="GTP_CycHdrlase_I_CS"/>
</dbReference>
<name>A0A095VSW2_9GAMM</name>
<dbReference type="AlphaFoldDB" id="A0A095VSW2"/>
<evidence type="ECO:0000313" key="9">
    <source>
        <dbReference type="Proteomes" id="UP000029640"/>
    </source>
</evidence>
<keyword evidence="6" id="KW-0547">Nucleotide-binding</keyword>
<reference evidence="8 9" key="1">
    <citation type="journal article" date="2014" name="Genome Announc.">
        <title>Genome Sequence of Gammaproteobacterial Pseudohaliea rubra Type Strain DSM 19751, Isolated from Coastal Seawater of the Mediterranean Sea.</title>
        <authorList>
            <person name="Spring S."/>
            <person name="Fiebig A."/>
            <person name="Riedel T."/>
            <person name="Goker M."/>
            <person name="Klenk H.P."/>
        </authorList>
    </citation>
    <scope>NUCLEOTIDE SEQUENCE [LARGE SCALE GENOMIC DNA]</scope>
    <source>
        <strain evidence="8 9">DSM 19751</strain>
    </source>
</reference>
<dbReference type="PANTHER" id="PTHR11109">
    <property type="entry name" value="GTP CYCLOHYDROLASE I"/>
    <property type="match status" value="1"/>
</dbReference>
<evidence type="ECO:0000313" key="8">
    <source>
        <dbReference type="EMBL" id="KGE04148.1"/>
    </source>
</evidence>
<dbReference type="NCBIfam" id="NF006824">
    <property type="entry name" value="PRK09347.1-1"/>
    <property type="match status" value="1"/>
</dbReference>
<evidence type="ECO:0000256" key="3">
    <source>
        <dbReference type="ARBA" id="ARBA00008085"/>
    </source>
</evidence>
<dbReference type="eggNOG" id="COG0302">
    <property type="taxonomic scope" value="Bacteria"/>
</dbReference>
<dbReference type="InterPro" id="IPR043134">
    <property type="entry name" value="GTP-CH-I_N"/>
</dbReference>
<dbReference type="PATRIC" id="fig|1265313.6.peg.1227"/>
<keyword evidence="6" id="KW-0862">Zinc</keyword>
<comment type="similarity">
    <text evidence="3 6">Belongs to the GTP cyclohydrolase I family.</text>
</comment>
<evidence type="ECO:0000256" key="4">
    <source>
        <dbReference type="ARBA" id="ARBA00022563"/>
    </source>
</evidence>
<dbReference type="GO" id="GO:0005737">
    <property type="term" value="C:cytoplasm"/>
    <property type="evidence" value="ECO:0007669"/>
    <property type="project" value="TreeGrafter"/>
</dbReference>
<dbReference type="EC" id="3.5.4.16" evidence="6"/>
<dbReference type="PANTHER" id="PTHR11109:SF7">
    <property type="entry name" value="GTP CYCLOHYDROLASE 1"/>
    <property type="match status" value="1"/>
</dbReference>
<feature type="domain" description="GTP cyclohydrolase I" evidence="7">
    <location>
        <begin position="52"/>
        <end position="225"/>
    </location>
</feature>
<proteinExistence type="inferred from homology"/>
<dbReference type="SUPFAM" id="SSF55620">
    <property type="entry name" value="Tetrahydrobiopterin biosynthesis enzymes-like"/>
    <property type="match status" value="1"/>
</dbReference>
<evidence type="ECO:0000256" key="5">
    <source>
        <dbReference type="ARBA" id="ARBA00022801"/>
    </source>
</evidence>
<dbReference type="Pfam" id="PF01227">
    <property type="entry name" value="GTP_cyclohydroI"/>
    <property type="match status" value="1"/>
</dbReference>
<evidence type="ECO:0000256" key="6">
    <source>
        <dbReference type="HAMAP-Rule" id="MF_00223"/>
    </source>
</evidence>
<dbReference type="OrthoDB" id="9801207at2"/>
<feature type="binding site" evidence="6">
    <location>
        <position position="121"/>
    </location>
    <ligand>
        <name>Zn(2+)</name>
        <dbReference type="ChEBI" id="CHEBI:29105"/>
    </ligand>
</feature>
<keyword evidence="6" id="KW-0342">GTP-binding</keyword>
<feature type="binding site" evidence="6">
    <location>
        <position position="124"/>
    </location>
    <ligand>
        <name>Zn(2+)</name>
        <dbReference type="ChEBI" id="CHEBI:29105"/>
    </ligand>
</feature>
<organism evidence="8 9">
    <name type="scientific">Pseudohaliea rubra DSM 19751</name>
    <dbReference type="NCBI Taxonomy" id="1265313"/>
    <lineage>
        <taxon>Bacteria</taxon>
        <taxon>Pseudomonadati</taxon>
        <taxon>Pseudomonadota</taxon>
        <taxon>Gammaproteobacteria</taxon>
        <taxon>Cellvibrionales</taxon>
        <taxon>Halieaceae</taxon>
        <taxon>Pseudohaliea</taxon>
    </lineage>
</organism>
<dbReference type="Gene3D" id="1.10.286.10">
    <property type="match status" value="1"/>
</dbReference>